<dbReference type="AlphaFoldDB" id="A0A1X0NWT3"/>
<comment type="caution">
    <text evidence="2">The sequence shown here is derived from an EMBL/GenBank/DDBJ whole genome shotgun (WGS) entry which is preliminary data.</text>
</comment>
<feature type="transmembrane region" description="Helical" evidence="1">
    <location>
        <begin position="12"/>
        <end position="34"/>
    </location>
</feature>
<reference evidence="2 3" key="1">
    <citation type="submission" date="2017-03" db="EMBL/GenBank/DDBJ databases">
        <title>An alternative strategy for trypanosome survival in the mammalian bloodstream revealed through genome and transcriptome analysis of the ubiquitous bovine parasite Trypanosoma (Megatrypanum) theileri.</title>
        <authorList>
            <person name="Kelly S."/>
            <person name="Ivens A."/>
            <person name="Mott A."/>
            <person name="O'Neill E."/>
            <person name="Emms D."/>
            <person name="Macleod O."/>
            <person name="Voorheis P."/>
            <person name="Matthews J."/>
            <person name="Matthews K."/>
            <person name="Carrington M."/>
        </authorList>
    </citation>
    <scope>NUCLEOTIDE SEQUENCE [LARGE SCALE GENOMIC DNA]</scope>
    <source>
        <strain evidence="2">Edinburgh</strain>
    </source>
</reference>
<dbReference type="Proteomes" id="UP000192257">
    <property type="component" value="Unassembled WGS sequence"/>
</dbReference>
<name>A0A1X0NWT3_9TRYP</name>
<keyword evidence="3" id="KW-1185">Reference proteome</keyword>
<dbReference type="RefSeq" id="XP_028883233.1">
    <property type="nucleotide sequence ID" value="XM_029025387.1"/>
</dbReference>
<dbReference type="VEuPathDB" id="TriTrypDB:TM35_000131710"/>
<accession>A0A1X0NWT3</accession>
<keyword evidence="1" id="KW-0812">Transmembrane</keyword>
<evidence type="ECO:0000313" key="2">
    <source>
        <dbReference type="EMBL" id="ORC89167.1"/>
    </source>
</evidence>
<gene>
    <name evidence="2" type="ORF">TM35_000131710</name>
</gene>
<dbReference type="GeneID" id="39985167"/>
<keyword evidence="1" id="KW-1133">Transmembrane helix</keyword>
<evidence type="ECO:0000313" key="3">
    <source>
        <dbReference type="Proteomes" id="UP000192257"/>
    </source>
</evidence>
<sequence>MASLGPHAVIPVMSICGFLAVLIVAILIYFFCCLRRRDVSHKYHHYPGFTRRRTFELTSHPSPGIYSSPLEVELKSTYGDQCDILVDVNYIPHEENTIDVSGYAENNNNTVKLIGTDEYYSDQFLLYTAPLVFNDPGNYTVYAHTVYPSLQIVGAVHQFSFTVKLETQGALQTLQQQSQRQESEQQVSINVYRDPGKYALSPQTDSYLKPLPPRIIPEKGEVTTFTSIIIAPNEGSTTPDQIRYSVDGSFPSLLYTGPFTLSTILFGMDSKSKRQPVTVRAIAISGVDGSQTSDVVEAHLIVFEAGHTFFDPNIPSPIARIRALGAELYFDESQRPPNTNIMYQLVYIGEARQKPKFSRKKGVLYGGRPVPLSEDVAFIYAWTFLDDRNQQMNGDGRRNVRSSAAVYDCCRATTWNRGPREEIFEEGERLQHQQTLPPPCICISCKEMDLYFEDPPAGGIICYTLDSTEPVQPDATTTTAFMAGIGFAGSTHLPKTHGKKLNLSTHIYKENQPIHVTLLQTEEVFLAARTFIPVVDPAAGGVVTSYRYGERFYRGFLSQ</sequence>
<proteinExistence type="predicted"/>
<evidence type="ECO:0000256" key="1">
    <source>
        <dbReference type="SAM" id="Phobius"/>
    </source>
</evidence>
<protein>
    <submittedName>
        <fullName evidence="2">Uncharacterized protein</fullName>
    </submittedName>
</protein>
<organism evidence="2 3">
    <name type="scientific">Trypanosoma theileri</name>
    <dbReference type="NCBI Taxonomy" id="67003"/>
    <lineage>
        <taxon>Eukaryota</taxon>
        <taxon>Discoba</taxon>
        <taxon>Euglenozoa</taxon>
        <taxon>Kinetoplastea</taxon>
        <taxon>Metakinetoplastina</taxon>
        <taxon>Trypanosomatida</taxon>
        <taxon>Trypanosomatidae</taxon>
        <taxon>Trypanosoma</taxon>
    </lineage>
</organism>
<keyword evidence="1" id="KW-0472">Membrane</keyword>
<dbReference type="EMBL" id="NBCO01000013">
    <property type="protein sequence ID" value="ORC89167.1"/>
    <property type="molecule type" value="Genomic_DNA"/>
</dbReference>
<dbReference type="OrthoDB" id="272373at2759"/>